<feature type="chain" id="PRO_5042253772" evidence="2">
    <location>
        <begin position="38"/>
        <end position="548"/>
    </location>
</feature>
<comment type="caution">
    <text evidence="3">The sequence shown here is derived from an EMBL/GenBank/DDBJ whole genome shotgun (WGS) entry which is preliminary data.</text>
</comment>
<reference evidence="3" key="1">
    <citation type="submission" date="2023-03" db="EMBL/GenBank/DDBJ databases">
        <title>Massive genome expansion in bonnet fungi (Mycena s.s.) driven by repeated elements and novel gene families across ecological guilds.</title>
        <authorList>
            <consortium name="Lawrence Berkeley National Laboratory"/>
            <person name="Harder C.B."/>
            <person name="Miyauchi S."/>
            <person name="Viragh M."/>
            <person name="Kuo A."/>
            <person name="Thoen E."/>
            <person name="Andreopoulos B."/>
            <person name="Lu D."/>
            <person name="Skrede I."/>
            <person name="Drula E."/>
            <person name="Henrissat B."/>
            <person name="Morin E."/>
            <person name="Kohler A."/>
            <person name="Barry K."/>
            <person name="LaButti K."/>
            <person name="Morin E."/>
            <person name="Salamov A."/>
            <person name="Lipzen A."/>
            <person name="Mereny Z."/>
            <person name="Hegedus B."/>
            <person name="Baldrian P."/>
            <person name="Stursova M."/>
            <person name="Weitz H."/>
            <person name="Taylor A."/>
            <person name="Grigoriev I.V."/>
            <person name="Nagy L.G."/>
            <person name="Martin F."/>
            <person name="Kauserud H."/>
        </authorList>
    </citation>
    <scope>NUCLEOTIDE SEQUENCE</scope>
    <source>
        <strain evidence="3">CBHHK067</strain>
    </source>
</reference>
<evidence type="ECO:0000256" key="1">
    <source>
        <dbReference type="SAM" id="MobiDB-lite"/>
    </source>
</evidence>
<gene>
    <name evidence="3" type="ORF">B0H17DRAFT_1123632</name>
</gene>
<dbReference type="Proteomes" id="UP001221757">
    <property type="component" value="Unassembled WGS sequence"/>
</dbReference>
<proteinExistence type="predicted"/>
<evidence type="ECO:0000313" key="3">
    <source>
        <dbReference type="EMBL" id="KAJ7710489.1"/>
    </source>
</evidence>
<feature type="region of interest" description="Disordered" evidence="1">
    <location>
        <begin position="272"/>
        <end position="364"/>
    </location>
</feature>
<keyword evidence="2" id="KW-0732">Signal</keyword>
<protein>
    <submittedName>
        <fullName evidence="3">Uncharacterized protein</fullName>
    </submittedName>
</protein>
<evidence type="ECO:0000313" key="4">
    <source>
        <dbReference type="Proteomes" id="UP001221757"/>
    </source>
</evidence>
<dbReference type="EMBL" id="JARKIE010000001">
    <property type="protein sequence ID" value="KAJ7710489.1"/>
    <property type="molecule type" value="Genomic_DNA"/>
</dbReference>
<evidence type="ECO:0000256" key="2">
    <source>
        <dbReference type="SAM" id="SignalP"/>
    </source>
</evidence>
<sequence length="548" mass="60317">MTHATATGAMLIPRFLTTSSTLFFVFVLRVMNSRASAPPESGDQEMEPMPRCFQNDHYRQYEPRADGRPAPSKEYEFGRMGWVLTLKAVCSVDSAASLTDRGGIRKYEGEEEQEKDKRKGNQLRQAALVARKDSKFQSGAWGAVSRAWRPSVSLVLARPNDMTDSNSLTLGCLVCCGLPPKTPLGTRALHVSAERQADVLYLQLEPKAYTPPSTTELTDNAAHSPPTQATRIHPNSTTLAADFRFSLPIFPSELLAHHLAWNLPARTQRTANSSESFLQLRPGTPQPLPHGTYSHESSHLALPRKSSCRLGSPISTASVNSTNSPASFRARANARPANTSLHYSPYSQQLRPSPGSSFPPFSSFNPRTIISAKSSRTYTGRESRQGDPVARGVPPLSFLSCRVRNRITANRLSGTRCANYPDHIAFRPSHPSAQTVLQGPTPGTDYVATHRPSQPAHSNSNKLKPRIQSIHKPHVDLRWAGSAPDTEWDTALVQCPFAQPSAVLRSFPASEAGRRVRAIFIPWIIPRDSLRSLARPKVHLLHGVLTRL</sequence>
<feature type="compositionally biased region" description="Polar residues" evidence="1">
    <location>
        <begin position="313"/>
        <end position="326"/>
    </location>
</feature>
<organism evidence="3 4">
    <name type="scientific">Mycena rosella</name>
    <name type="common">Pink bonnet</name>
    <name type="synonym">Agaricus rosellus</name>
    <dbReference type="NCBI Taxonomy" id="1033263"/>
    <lineage>
        <taxon>Eukaryota</taxon>
        <taxon>Fungi</taxon>
        <taxon>Dikarya</taxon>
        <taxon>Basidiomycota</taxon>
        <taxon>Agaricomycotina</taxon>
        <taxon>Agaricomycetes</taxon>
        <taxon>Agaricomycetidae</taxon>
        <taxon>Agaricales</taxon>
        <taxon>Marasmiineae</taxon>
        <taxon>Mycenaceae</taxon>
        <taxon>Mycena</taxon>
    </lineage>
</organism>
<keyword evidence="4" id="KW-1185">Reference proteome</keyword>
<feature type="signal peptide" evidence="2">
    <location>
        <begin position="1"/>
        <end position="37"/>
    </location>
</feature>
<feature type="compositionally biased region" description="Low complexity" evidence="1">
    <location>
        <begin position="352"/>
        <end position="364"/>
    </location>
</feature>
<name>A0AAD7H210_MYCRO</name>
<dbReference type="AlphaFoldDB" id="A0AAD7H210"/>
<feature type="region of interest" description="Disordered" evidence="1">
    <location>
        <begin position="210"/>
        <end position="230"/>
    </location>
</feature>
<feature type="compositionally biased region" description="Polar residues" evidence="1">
    <location>
        <begin position="336"/>
        <end position="351"/>
    </location>
</feature>
<accession>A0AAD7H210</accession>